<protein>
    <submittedName>
        <fullName evidence="1">Uncharacterized protein</fullName>
    </submittedName>
</protein>
<keyword evidence="2" id="KW-1185">Reference proteome</keyword>
<organism evidence="1 2">
    <name type="scientific">Vaccinium darrowii</name>
    <dbReference type="NCBI Taxonomy" id="229202"/>
    <lineage>
        <taxon>Eukaryota</taxon>
        <taxon>Viridiplantae</taxon>
        <taxon>Streptophyta</taxon>
        <taxon>Embryophyta</taxon>
        <taxon>Tracheophyta</taxon>
        <taxon>Spermatophyta</taxon>
        <taxon>Magnoliopsida</taxon>
        <taxon>eudicotyledons</taxon>
        <taxon>Gunneridae</taxon>
        <taxon>Pentapetalae</taxon>
        <taxon>asterids</taxon>
        <taxon>Ericales</taxon>
        <taxon>Ericaceae</taxon>
        <taxon>Vaccinioideae</taxon>
        <taxon>Vaccinieae</taxon>
        <taxon>Vaccinium</taxon>
    </lineage>
</organism>
<proteinExistence type="predicted"/>
<comment type="caution">
    <text evidence="1">The sequence shown here is derived from an EMBL/GenBank/DDBJ whole genome shotgun (WGS) entry which is preliminary data.</text>
</comment>
<evidence type="ECO:0000313" key="1">
    <source>
        <dbReference type="EMBL" id="KAH7832845.1"/>
    </source>
</evidence>
<reference evidence="1 2" key="1">
    <citation type="journal article" date="2021" name="Hortic Res">
        <title>High-quality reference genome and annotation aids understanding of berry development for evergreen blueberry (Vaccinium darrowii).</title>
        <authorList>
            <person name="Yu J."/>
            <person name="Hulse-Kemp A.M."/>
            <person name="Babiker E."/>
            <person name="Staton M."/>
        </authorList>
    </citation>
    <scope>NUCLEOTIDE SEQUENCE [LARGE SCALE GENOMIC DNA]</scope>
    <source>
        <strain evidence="2">cv. NJ 8807/NJ 8810</strain>
        <tissue evidence="1">Young leaf</tissue>
    </source>
</reference>
<gene>
    <name evidence="1" type="ORF">Vadar_000562</name>
</gene>
<accession>A0ACB7WX55</accession>
<dbReference type="EMBL" id="CM037152">
    <property type="protein sequence ID" value="KAH7832845.1"/>
    <property type="molecule type" value="Genomic_DNA"/>
</dbReference>
<name>A0ACB7WX55_9ERIC</name>
<dbReference type="Proteomes" id="UP000828048">
    <property type="component" value="Chromosome 2"/>
</dbReference>
<evidence type="ECO:0000313" key="2">
    <source>
        <dbReference type="Proteomes" id="UP000828048"/>
    </source>
</evidence>
<sequence length="101" mass="10611">MEATSKKAAVVALILVLVIIHSSDAQTICKATVEELMSCRAAVTPPNPAPPTSACCSVLKKADLKCLCSYKNSTLLPSLGIDPKLAFQLPSKCKIPNAPKC</sequence>